<evidence type="ECO:0000313" key="3">
    <source>
        <dbReference type="EMBL" id="OOY36157.1"/>
    </source>
</evidence>
<dbReference type="EMBL" id="JRAA01000003">
    <property type="protein sequence ID" value="KHF24087.1"/>
    <property type="molecule type" value="Genomic_DNA"/>
</dbReference>
<keyword evidence="1" id="KW-1133">Transmembrane helix</keyword>
<reference evidence="2 4" key="1">
    <citation type="journal article" date="2014" name="BMC Genomics">
        <title>The genome of the intracellular bacterium of the coastal bivalve, Solemya velum: a blueprint for thriving in and out of symbiosis.</title>
        <authorList>
            <person name="Dmytrenko O."/>
            <person name="Russell S.L."/>
            <person name="Loo W.T."/>
            <person name="Fontanez K.M."/>
            <person name="Liao L."/>
            <person name="Roeselers G."/>
            <person name="Sharma R."/>
            <person name="Stewart F.J."/>
            <person name="Newton I.L."/>
            <person name="Woyke T."/>
            <person name="Wu D."/>
            <person name="Lang J.M."/>
            <person name="Eisen J.A."/>
            <person name="Cavanaugh C.M."/>
        </authorList>
    </citation>
    <scope>NUCLEOTIDE SEQUENCE [LARGE SCALE GENOMIC DNA]</scope>
    <source>
        <strain evidence="2 4">WH</strain>
    </source>
</reference>
<feature type="transmembrane region" description="Helical" evidence="1">
    <location>
        <begin position="38"/>
        <end position="61"/>
    </location>
</feature>
<feature type="transmembrane region" description="Helical" evidence="1">
    <location>
        <begin position="114"/>
        <end position="134"/>
    </location>
</feature>
<feature type="transmembrane region" description="Helical" evidence="1">
    <location>
        <begin position="81"/>
        <end position="102"/>
    </location>
</feature>
<evidence type="ECO:0000313" key="4">
    <source>
        <dbReference type="Proteomes" id="UP000030856"/>
    </source>
</evidence>
<feature type="transmembrane region" description="Helical" evidence="1">
    <location>
        <begin position="6"/>
        <end position="26"/>
    </location>
</feature>
<organism evidence="2 4">
    <name type="scientific">Solemya velum gill symbiont</name>
    <dbReference type="NCBI Taxonomy" id="2340"/>
    <lineage>
        <taxon>Bacteria</taxon>
        <taxon>Pseudomonadati</taxon>
        <taxon>Pseudomonadota</taxon>
        <taxon>Gammaproteobacteria</taxon>
        <taxon>sulfur-oxidizing symbionts</taxon>
    </lineage>
</organism>
<dbReference type="GeneID" id="86990597"/>
<sequence>MFSLTAFMLGWSLIPAAFVLSMTVTRRSDGMPVKIPRALFLLCMLIFTGSLGALIVLPLWAEDDLGLAEALASGLHLLTFYFRYILLLVGPFAVTTFCLNLARHRKKNSRPRTGPLAILFTSIAIGVIANLVQFSK</sequence>
<dbReference type="RefSeq" id="WP_043118123.1">
    <property type="nucleotide sequence ID" value="NZ_JRAA01000003.1"/>
</dbReference>
<evidence type="ECO:0000256" key="1">
    <source>
        <dbReference type="SAM" id="Phobius"/>
    </source>
</evidence>
<keyword evidence="1" id="KW-0472">Membrane</keyword>
<protein>
    <submittedName>
        <fullName evidence="2">Uncharacterized protein</fullName>
    </submittedName>
</protein>
<proteinExistence type="predicted"/>
<name>A0A0B0H5Z5_SOVGS</name>
<dbReference type="AlphaFoldDB" id="A0A0B0H5Z5"/>
<comment type="caution">
    <text evidence="2">The sequence shown here is derived from an EMBL/GenBank/DDBJ whole genome shotgun (WGS) entry which is preliminary data.</text>
</comment>
<accession>A0A0B0H5Z5</accession>
<keyword evidence="4" id="KW-1185">Reference proteome</keyword>
<keyword evidence="1" id="KW-0812">Transmembrane</keyword>
<evidence type="ECO:0000313" key="2">
    <source>
        <dbReference type="EMBL" id="KHF24087.1"/>
    </source>
</evidence>
<dbReference type="Proteomes" id="UP000030856">
    <property type="component" value="Unassembled WGS sequence"/>
</dbReference>
<evidence type="ECO:0000313" key="5">
    <source>
        <dbReference type="Proteomes" id="UP000190962"/>
    </source>
</evidence>
<dbReference type="Proteomes" id="UP000190962">
    <property type="component" value="Unassembled WGS sequence"/>
</dbReference>
<dbReference type="STRING" id="2340.JV46_25720"/>
<gene>
    <name evidence="3" type="ORF">BOV88_00730</name>
    <name evidence="2" type="ORF">JV46_25720</name>
</gene>
<reference evidence="3 5" key="2">
    <citation type="submission" date="2016-11" db="EMBL/GenBank/DDBJ databases">
        <title>Mixed transmission modes and dynamic genome evolution in an obligate animal-bacterial symbiosis.</title>
        <authorList>
            <person name="Russell S.L."/>
            <person name="Corbett-Detig R.B."/>
            <person name="Cavanaugh C.M."/>
        </authorList>
    </citation>
    <scope>NUCLEOTIDE SEQUENCE [LARGE SCALE GENOMIC DNA]</scope>
    <source>
        <strain evidence="3">MA-KB16</strain>
    </source>
</reference>
<dbReference type="EMBL" id="MPNX01000001">
    <property type="protein sequence ID" value="OOY36157.1"/>
    <property type="molecule type" value="Genomic_DNA"/>
</dbReference>